<evidence type="ECO:0000256" key="5">
    <source>
        <dbReference type="SAM" id="Phobius"/>
    </source>
</evidence>
<evidence type="ECO:0000313" key="8">
    <source>
        <dbReference type="Proteomes" id="UP000256900"/>
    </source>
</evidence>
<accession>A0A3D9YXL1</accession>
<dbReference type="Proteomes" id="UP000256900">
    <property type="component" value="Unassembled WGS sequence"/>
</dbReference>
<dbReference type="InterPro" id="IPR036513">
    <property type="entry name" value="STAS_dom_sf"/>
</dbReference>
<dbReference type="Pfam" id="PF01740">
    <property type="entry name" value="STAS"/>
    <property type="match status" value="1"/>
</dbReference>
<keyword evidence="8" id="KW-1185">Reference proteome</keyword>
<proteinExistence type="predicted"/>
<dbReference type="EMBL" id="QUMO01000002">
    <property type="protein sequence ID" value="REF87422.1"/>
    <property type="molecule type" value="Genomic_DNA"/>
</dbReference>
<evidence type="ECO:0000256" key="4">
    <source>
        <dbReference type="ARBA" id="ARBA00023136"/>
    </source>
</evidence>
<protein>
    <submittedName>
        <fullName evidence="7">SulP family sulfate permease</fullName>
    </submittedName>
</protein>
<feature type="transmembrane region" description="Helical" evidence="5">
    <location>
        <begin position="260"/>
        <end position="280"/>
    </location>
</feature>
<dbReference type="PROSITE" id="PS50801">
    <property type="entry name" value="STAS"/>
    <property type="match status" value="1"/>
</dbReference>
<comment type="caution">
    <text evidence="7">The sequence shown here is derived from an EMBL/GenBank/DDBJ whole genome shotgun (WGS) entry which is preliminary data.</text>
</comment>
<organism evidence="7 8">
    <name type="scientific">Methylovirgula ligni</name>
    <dbReference type="NCBI Taxonomy" id="569860"/>
    <lineage>
        <taxon>Bacteria</taxon>
        <taxon>Pseudomonadati</taxon>
        <taxon>Pseudomonadota</taxon>
        <taxon>Alphaproteobacteria</taxon>
        <taxon>Hyphomicrobiales</taxon>
        <taxon>Beijerinckiaceae</taxon>
        <taxon>Methylovirgula</taxon>
    </lineage>
</organism>
<reference evidence="7 8" key="1">
    <citation type="submission" date="2018-08" db="EMBL/GenBank/DDBJ databases">
        <title>Genomic Encyclopedia of Type Strains, Phase IV (KMG-IV): sequencing the most valuable type-strain genomes for metagenomic binning, comparative biology and taxonomic classification.</title>
        <authorList>
            <person name="Goeker M."/>
        </authorList>
    </citation>
    <scope>NUCLEOTIDE SEQUENCE [LARGE SCALE GENOMIC DNA]</scope>
    <source>
        <strain evidence="7 8">BW863</strain>
    </source>
</reference>
<gene>
    <name evidence="7" type="ORF">DES32_1043</name>
</gene>
<feature type="domain" description="STAS" evidence="6">
    <location>
        <begin position="447"/>
        <end position="555"/>
    </location>
</feature>
<keyword evidence="2 5" id="KW-0812">Transmembrane</keyword>
<feature type="transmembrane region" description="Helical" evidence="5">
    <location>
        <begin position="330"/>
        <end position="350"/>
    </location>
</feature>
<dbReference type="SUPFAM" id="SSF52091">
    <property type="entry name" value="SpoIIaa-like"/>
    <property type="match status" value="1"/>
</dbReference>
<dbReference type="CDD" id="cd07042">
    <property type="entry name" value="STAS_SulP_like_sulfate_transporter"/>
    <property type="match status" value="1"/>
</dbReference>
<name>A0A3D9YXL1_9HYPH</name>
<evidence type="ECO:0000256" key="3">
    <source>
        <dbReference type="ARBA" id="ARBA00022989"/>
    </source>
</evidence>
<dbReference type="GO" id="GO:0055085">
    <property type="term" value="P:transmembrane transport"/>
    <property type="evidence" value="ECO:0007669"/>
    <property type="project" value="InterPro"/>
</dbReference>
<dbReference type="AlphaFoldDB" id="A0A3D9YXL1"/>
<evidence type="ECO:0000256" key="2">
    <source>
        <dbReference type="ARBA" id="ARBA00022692"/>
    </source>
</evidence>
<feature type="transmembrane region" description="Helical" evidence="5">
    <location>
        <begin position="43"/>
        <end position="59"/>
    </location>
</feature>
<dbReference type="Gene3D" id="3.30.750.24">
    <property type="entry name" value="STAS domain"/>
    <property type="match status" value="1"/>
</dbReference>
<keyword evidence="3 5" id="KW-1133">Transmembrane helix</keyword>
<comment type="subcellular location">
    <subcellularLocation>
        <location evidence="1">Membrane</location>
        <topology evidence="1">Multi-pass membrane protein</topology>
    </subcellularLocation>
</comment>
<dbReference type="GO" id="GO:0016020">
    <property type="term" value="C:membrane"/>
    <property type="evidence" value="ECO:0007669"/>
    <property type="project" value="UniProtKB-SubCell"/>
</dbReference>
<evidence type="ECO:0000313" key="7">
    <source>
        <dbReference type="EMBL" id="REF87422.1"/>
    </source>
</evidence>
<dbReference type="InterPro" id="IPR011547">
    <property type="entry name" value="SLC26A/SulP_dom"/>
</dbReference>
<dbReference type="InterPro" id="IPR002645">
    <property type="entry name" value="STAS_dom"/>
</dbReference>
<feature type="transmembrane region" description="Helical" evidence="5">
    <location>
        <begin position="95"/>
        <end position="114"/>
    </location>
</feature>
<feature type="transmembrane region" description="Helical" evidence="5">
    <location>
        <begin position="172"/>
        <end position="190"/>
    </location>
</feature>
<dbReference type="InterPro" id="IPR001902">
    <property type="entry name" value="SLC26A/SulP_fam"/>
</dbReference>
<dbReference type="Pfam" id="PF00916">
    <property type="entry name" value="Sulfate_transp"/>
    <property type="match status" value="1"/>
</dbReference>
<sequence length="593" mass="63597">MSLALNYNWDKGRRDLVAGLTVAAISLPQGMAYALIAGVDPKYGLYSAIVVTTVASIFGSSSHLINGPTSAISLLVFSALAFIDPENRTDLAEALFLLGVLVGSIQILIAVFRLGDLTRYISESVIIGFMAGASFLLAIGQIGNALGVHDKGNGHMQVLQRLWLTLFEGDHVNYKALALSATAVVLAVVLRKLVRRYKLPQVDMLSVLIITALIAYFAGWSIPGLGGKTAIAIAGKVPASLPLPHIPVVNTAWLGHLSQGALAIAFVGLIEALSIAKAIANETRQKLDYNRQILAEGLANLAGGFFQSLPGSGSLSRSAINYQAGAATRFSGIITAATVAIAVLLIAPLLRYIPKPALAGLLLVTAARLVDFKRLAYTLRASRYDAGLVVVTALAAVLIDLDTAVLLGVVLSILLFVPRAAKLKSSELVVAPERVVRERLPTDPVDPGLIIYDLEGELFFGAAPELDRYLEALKARIAAQNIKFVILRLKRARNPDVVCIERLEHFLHEETAHGVAVLLAGVRPDTLRALQNVGFESWFPAEQVFREEGEEYSATIKAVRYAHLKLQASALAPAGEAAYTDDTEPHHKLYYLV</sequence>
<feature type="transmembrane region" description="Helical" evidence="5">
    <location>
        <begin position="126"/>
        <end position="146"/>
    </location>
</feature>
<dbReference type="PANTHER" id="PTHR11814">
    <property type="entry name" value="SULFATE TRANSPORTER"/>
    <property type="match status" value="1"/>
</dbReference>
<dbReference type="OrthoDB" id="9769739at2"/>
<dbReference type="RefSeq" id="WP_115835628.1">
    <property type="nucleotide sequence ID" value="NZ_CP025086.1"/>
</dbReference>
<feature type="transmembrane region" description="Helical" evidence="5">
    <location>
        <begin position="388"/>
        <end position="417"/>
    </location>
</feature>
<evidence type="ECO:0000256" key="1">
    <source>
        <dbReference type="ARBA" id="ARBA00004141"/>
    </source>
</evidence>
<evidence type="ECO:0000259" key="6">
    <source>
        <dbReference type="PROSITE" id="PS50801"/>
    </source>
</evidence>
<feature type="transmembrane region" description="Helical" evidence="5">
    <location>
        <begin position="202"/>
        <end position="222"/>
    </location>
</feature>
<feature type="transmembrane region" description="Helical" evidence="5">
    <location>
        <begin position="16"/>
        <end position="37"/>
    </location>
</feature>
<keyword evidence="4 5" id="KW-0472">Membrane</keyword>